<name>A0ABY9WH32_9BACT</name>
<reference evidence="2 3" key="1">
    <citation type="submission" date="2019-08" db="EMBL/GenBank/DDBJ databases">
        <title>Archangium and Cystobacter genomes.</title>
        <authorList>
            <person name="Chen I.-C.K."/>
            <person name="Wielgoss S."/>
        </authorList>
    </citation>
    <scope>NUCLEOTIDE SEQUENCE [LARGE SCALE GENOMIC DNA]</scope>
    <source>
        <strain evidence="2 3">Cbm 6</strain>
    </source>
</reference>
<evidence type="ECO:0000256" key="1">
    <source>
        <dbReference type="SAM" id="MobiDB-lite"/>
    </source>
</evidence>
<dbReference type="RefSeq" id="WP_395813561.1">
    <property type="nucleotide sequence ID" value="NZ_CP043494.1"/>
</dbReference>
<sequence length="198" mass="22123">MMRIVVVWVLALAGCAPSGLAVAEKRMGWRAYATANMLRLYDEFGAPTRQGVLERKADGWTEYVFADGLRRMVIDDDGNGRPGAVVDDWPDGTLVTAMDFDRDGRPEALDQQDGNGRYFEDTNRNGTFDKLRTVFAEGNGFRVRIWVDEDEDGHFKEKESWLEPAAMPVLKPPLERIQPRSGGDSRTLTPGAGVQELE</sequence>
<protein>
    <recommendedName>
        <fullName evidence="4">Lipoprotein</fullName>
    </recommendedName>
</protein>
<evidence type="ECO:0008006" key="4">
    <source>
        <dbReference type="Google" id="ProtNLM"/>
    </source>
</evidence>
<dbReference type="EMBL" id="CP043494">
    <property type="protein sequence ID" value="WNG43104.1"/>
    <property type="molecule type" value="Genomic_DNA"/>
</dbReference>
<accession>A0ABY9WH32</accession>
<evidence type="ECO:0000313" key="3">
    <source>
        <dbReference type="Proteomes" id="UP001611383"/>
    </source>
</evidence>
<proteinExistence type="predicted"/>
<evidence type="ECO:0000313" key="2">
    <source>
        <dbReference type="EMBL" id="WNG43104.1"/>
    </source>
</evidence>
<dbReference type="Proteomes" id="UP001611383">
    <property type="component" value="Chromosome"/>
</dbReference>
<dbReference type="PROSITE" id="PS51257">
    <property type="entry name" value="PROKAR_LIPOPROTEIN"/>
    <property type="match status" value="1"/>
</dbReference>
<keyword evidence="3" id="KW-1185">Reference proteome</keyword>
<organism evidence="2 3">
    <name type="scientific">Archangium minus</name>
    <dbReference type="NCBI Taxonomy" id="83450"/>
    <lineage>
        <taxon>Bacteria</taxon>
        <taxon>Pseudomonadati</taxon>
        <taxon>Myxococcota</taxon>
        <taxon>Myxococcia</taxon>
        <taxon>Myxococcales</taxon>
        <taxon>Cystobacterineae</taxon>
        <taxon>Archangiaceae</taxon>
        <taxon>Archangium</taxon>
    </lineage>
</organism>
<feature type="region of interest" description="Disordered" evidence="1">
    <location>
        <begin position="166"/>
        <end position="198"/>
    </location>
</feature>
<gene>
    <name evidence="2" type="ORF">F0U60_02575</name>
</gene>